<sequence>PLRYRLALPSAVVRLLGGGLVALAASSVLQLLLRHRPAAGRRRQRAPRTGCRRVGQRGHRDVVLPGAAAGQMPPLEKLVIVHHPERAEVVLVPDEALVQRQVGAYRVLHQLKKREEEDGWGGEEEKEEREKPTQ</sequence>
<feature type="transmembrane region" description="Helical" evidence="2">
    <location>
        <begin position="12"/>
        <end position="33"/>
    </location>
</feature>
<feature type="compositionally biased region" description="Acidic residues" evidence="1">
    <location>
        <begin position="117"/>
        <end position="127"/>
    </location>
</feature>
<evidence type="ECO:0000256" key="1">
    <source>
        <dbReference type="SAM" id="MobiDB-lite"/>
    </source>
</evidence>
<keyword evidence="2" id="KW-0812">Transmembrane</keyword>
<dbReference type="AlphaFoldDB" id="A0A182IHH4"/>
<keyword evidence="2" id="KW-1133">Transmembrane helix</keyword>
<evidence type="ECO:0000313" key="4">
    <source>
        <dbReference type="Proteomes" id="UP000075840"/>
    </source>
</evidence>
<name>A0A182IHH4_ANOAR</name>
<organism evidence="3 4">
    <name type="scientific">Anopheles arabiensis</name>
    <name type="common">Mosquito</name>
    <dbReference type="NCBI Taxonomy" id="7173"/>
    <lineage>
        <taxon>Eukaryota</taxon>
        <taxon>Metazoa</taxon>
        <taxon>Ecdysozoa</taxon>
        <taxon>Arthropoda</taxon>
        <taxon>Hexapoda</taxon>
        <taxon>Insecta</taxon>
        <taxon>Pterygota</taxon>
        <taxon>Neoptera</taxon>
        <taxon>Endopterygota</taxon>
        <taxon>Diptera</taxon>
        <taxon>Nematocera</taxon>
        <taxon>Culicoidea</taxon>
        <taxon>Culicidae</taxon>
        <taxon>Anophelinae</taxon>
        <taxon>Anopheles</taxon>
    </lineage>
</organism>
<keyword evidence="2" id="KW-0472">Membrane</keyword>
<dbReference type="EnsemblMetazoa" id="AARA014903-RA">
    <property type="protein sequence ID" value="AARA014903-PA"/>
    <property type="gene ID" value="AARA014903"/>
</dbReference>
<dbReference type="VEuPathDB" id="VectorBase:AARA014903"/>
<dbReference type="Proteomes" id="UP000075840">
    <property type="component" value="Unassembled WGS sequence"/>
</dbReference>
<protein>
    <submittedName>
        <fullName evidence="3">Uncharacterized protein</fullName>
    </submittedName>
</protein>
<keyword evidence="4" id="KW-1185">Reference proteome</keyword>
<dbReference type="EMBL" id="APCN01001126">
    <property type="status" value="NOT_ANNOTATED_CDS"/>
    <property type="molecule type" value="Genomic_DNA"/>
</dbReference>
<proteinExistence type="predicted"/>
<accession>A0A182IHH4</accession>
<evidence type="ECO:0000313" key="3">
    <source>
        <dbReference type="EnsemblMetazoa" id="AARA014903-PA"/>
    </source>
</evidence>
<feature type="region of interest" description="Disordered" evidence="1">
    <location>
        <begin position="115"/>
        <end position="134"/>
    </location>
</feature>
<reference evidence="3" key="1">
    <citation type="submission" date="2022-08" db="UniProtKB">
        <authorList>
            <consortium name="EnsemblMetazoa"/>
        </authorList>
    </citation>
    <scope>IDENTIFICATION</scope>
    <source>
        <strain evidence="3">Dongola</strain>
    </source>
</reference>
<dbReference type="EMBL" id="APCN01001125">
    <property type="status" value="NOT_ANNOTATED_CDS"/>
    <property type="molecule type" value="Genomic_DNA"/>
</dbReference>
<evidence type="ECO:0000256" key="2">
    <source>
        <dbReference type="SAM" id="Phobius"/>
    </source>
</evidence>